<organism evidence="6">
    <name type="scientific">Populus alba</name>
    <name type="common">White poplar</name>
    <dbReference type="NCBI Taxonomy" id="43335"/>
    <lineage>
        <taxon>Eukaryota</taxon>
        <taxon>Viridiplantae</taxon>
        <taxon>Streptophyta</taxon>
        <taxon>Embryophyta</taxon>
        <taxon>Tracheophyta</taxon>
        <taxon>Spermatophyta</taxon>
        <taxon>Magnoliopsida</taxon>
        <taxon>eudicotyledons</taxon>
        <taxon>Gunneridae</taxon>
        <taxon>Pentapetalae</taxon>
        <taxon>rosids</taxon>
        <taxon>fabids</taxon>
        <taxon>Malpighiales</taxon>
        <taxon>Salicaceae</taxon>
        <taxon>Saliceae</taxon>
        <taxon>Populus</taxon>
    </lineage>
</organism>
<dbReference type="InterPro" id="IPR000172">
    <property type="entry name" value="GMC_OxRdtase_N"/>
</dbReference>
<evidence type="ECO:0000313" key="6">
    <source>
        <dbReference type="EMBL" id="TKS17179.1"/>
    </source>
</evidence>
<dbReference type="PANTHER" id="PTHR45968:SF2">
    <property type="entry name" value="(R)-MANDELONITRILE LYASE-LIKE"/>
    <property type="match status" value="1"/>
</dbReference>
<name>A0A4U5R2P6_POPAL</name>
<keyword evidence="2" id="KW-0285">Flavoprotein</keyword>
<dbReference type="AlphaFoldDB" id="A0A4U5R2P6"/>
<comment type="caution">
    <text evidence="6">The sequence shown here is derived from an EMBL/GenBank/DDBJ whole genome shotgun (WGS) entry which is preliminary data.</text>
</comment>
<accession>A0A4U5R2P6</accession>
<proteinExistence type="predicted"/>
<evidence type="ECO:0000256" key="2">
    <source>
        <dbReference type="ARBA" id="ARBA00022630"/>
    </source>
</evidence>
<reference evidence="6" key="1">
    <citation type="submission" date="2018-10" db="EMBL/GenBank/DDBJ databases">
        <title>Population genomic analysis revealed the cold adaptation of white poplar.</title>
        <authorList>
            <person name="Liu Y.-J."/>
        </authorList>
    </citation>
    <scope>NUCLEOTIDE SEQUENCE [LARGE SCALE GENOMIC DNA]</scope>
    <source>
        <strain evidence="6">PAL-ZL1</strain>
    </source>
</reference>
<dbReference type="Gene3D" id="3.30.410.40">
    <property type="match status" value="2"/>
</dbReference>
<sequence length="366" mass="40177">MIKLLLEKAPLVAHWQQQCHSRIEFFYLNVVAGRILGGSSAINAGFYSRAGQAFFLESGVGQDLNVVNQSYEWVEKAIVLGQTLGTGNPSLEMDFWRLGLNHIPPILKLLFMQVWEESCWHSLLNIQGLGCQLFEWFIVIREDDITMRWCVKKVMLSAGAIGSPQLLLLSGIGQRSYLSSMGIPVAYHLPYVDPYLYDNPRNGISTVTPTPLEHSLIQVVGISEVGAYLAAASTVNPFASPARGVFIRTPLHLTVATLMEEIVGLLSIGSLGLVSTDVRVNPIVRVNYFSNPAGVEMCVNGTRKIWDVLKSGSITIWHYHGGCVVGKVVDRDYHLIGVGALRVVDGSTLTVSPGTNPQATLMKLER</sequence>
<dbReference type="InterPro" id="IPR051871">
    <property type="entry name" value="GMC_Oxidoreductase-Related"/>
</dbReference>
<evidence type="ECO:0000256" key="1">
    <source>
        <dbReference type="ARBA" id="ARBA00001974"/>
    </source>
</evidence>
<dbReference type="GO" id="GO:0050660">
    <property type="term" value="F:flavin adenine dinucleotide binding"/>
    <property type="evidence" value="ECO:0007669"/>
    <property type="project" value="InterPro"/>
</dbReference>
<feature type="domain" description="Glucose-methanol-choline oxidoreductase N-terminal" evidence="5">
    <location>
        <begin position="159"/>
        <end position="173"/>
    </location>
</feature>
<dbReference type="EMBL" id="RCHU01000045">
    <property type="protein sequence ID" value="TKS17179.1"/>
    <property type="molecule type" value="Genomic_DNA"/>
</dbReference>
<dbReference type="PANTHER" id="PTHR45968">
    <property type="entry name" value="OSJNBA0019K04.7 PROTEIN"/>
    <property type="match status" value="1"/>
</dbReference>
<dbReference type="Gene3D" id="3.50.50.60">
    <property type="entry name" value="FAD/NAD(P)-binding domain"/>
    <property type="match status" value="3"/>
</dbReference>
<gene>
    <name evidence="6" type="ORF">D5086_0000020100</name>
</gene>
<dbReference type="SUPFAM" id="SSF54373">
    <property type="entry name" value="FAD-linked reductases, C-terminal domain"/>
    <property type="match status" value="1"/>
</dbReference>
<dbReference type="PROSITE" id="PS00624">
    <property type="entry name" value="GMC_OXRED_2"/>
    <property type="match status" value="1"/>
</dbReference>
<dbReference type="GO" id="GO:0016614">
    <property type="term" value="F:oxidoreductase activity, acting on CH-OH group of donors"/>
    <property type="evidence" value="ECO:0007669"/>
    <property type="project" value="InterPro"/>
</dbReference>
<dbReference type="STRING" id="43335.A0A4U5R2P6"/>
<dbReference type="InterPro" id="IPR036188">
    <property type="entry name" value="FAD/NAD-bd_sf"/>
</dbReference>
<keyword evidence="4" id="KW-0274">FAD</keyword>
<evidence type="ECO:0000259" key="5">
    <source>
        <dbReference type="PROSITE" id="PS00624"/>
    </source>
</evidence>
<evidence type="ECO:0000256" key="3">
    <source>
        <dbReference type="ARBA" id="ARBA00022729"/>
    </source>
</evidence>
<protein>
    <recommendedName>
        <fullName evidence="5">Glucose-methanol-choline oxidoreductase N-terminal domain-containing protein</fullName>
    </recommendedName>
</protein>
<evidence type="ECO:0000256" key="4">
    <source>
        <dbReference type="ARBA" id="ARBA00022827"/>
    </source>
</evidence>
<dbReference type="InterPro" id="IPR007867">
    <property type="entry name" value="GMC_OxRtase_C"/>
</dbReference>
<comment type="cofactor">
    <cofactor evidence="1">
        <name>FAD</name>
        <dbReference type="ChEBI" id="CHEBI:57692"/>
    </cofactor>
</comment>
<keyword evidence="3" id="KW-0732">Signal</keyword>
<dbReference type="SUPFAM" id="SSF51905">
    <property type="entry name" value="FAD/NAD(P)-binding domain"/>
    <property type="match status" value="1"/>
</dbReference>
<dbReference type="Pfam" id="PF05199">
    <property type="entry name" value="GMC_oxred_C"/>
    <property type="match status" value="1"/>
</dbReference>